<evidence type="ECO:0000313" key="2">
    <source>
        <dbReference type="EMBL" id="MEN3534957.1"/>
    </source>
</evidence>
<protein>
    <submittedName>
        <fullName evidence="2">DUF4240 domain-containing protein</fullName>
    </submittedName>
</protein>
<accession>A0ABV0AJF1</accession>
<feature type="domain" description="DUF4240" evidence="1">
    <location>
        <begin position="1"/>
        <end position="146"/>
    </location>
</feature>
<dbReference type="Pfam" id="PF14024">
    <property type="entry name" value="DUF4240"/>
    <property type="match status" value="1"/>
</dbReference>
<name>A0ABV0AJF1_9ACTN</name>
<evidence type="ECO:0000313" key="3">
    <source>
        <dbReference type="Proteomes" id="UP001447516"/>
    </source>
</evidence>
<dbReference type="InterPro" id="IPR025334">
    <property type="entry name" value="DUF4240"/>
</dbReference>
<keyword evidence="3" id="KW-1185">Reference proteome</keyword>
<evidence type="ECO:0000259" key="1">
    <source>
        <dbReference type="Pfam" id="PF14024"/>
    </source>
</evidence>
<dbReference type="Proteomes" id="UP001447516">
    <property type="component" value="Unassembled WGS sequence"/>
</dbReference>
<proteinExistence type="predicted"/>
<organism evidence="2 3">
    <name type="scientific">Microbispora maris</name>
    <dbReference type="NCBI Taxonomy" id="3144104"/>
    <lineage>
        <taxon>Bacteria</taxon>
        <taxon>Bacillati</taxon>
        <taxon>Actinomycetota</taxon>
        <taxon>Actinomycetes</taxon>
        <taxon>Streptosporangiales</taxon>
        <taxon>Streptosporangiaceae</taxon>
        <taxon>Microbispora</taxon>
    </lineage>
</organism>
<gene>
    <name evidence="2" type="ORF">AAH991_07580</name>
</gene>
<comment type="caution">
    <text evidence="2">The sequence shown here is derived from an EMBL/GenBank/DDBJ whole genome shotgun (WGS) entry which is preliminary data.</text>
</comment>
<dbReference type="EMBL" id="JBDJAW010000004">
    <property type="protein sequence ID" value="MEN3534957.1"/>
    <property type="molecule type" value="Genomic_DNA"/>
</dbReference>
<reference evidence="2 3" key="1">
    <citation type="submission" date="2024-05" db="EMBL/GenBank/DDBJ databases">
        <title>Microbispora sp.ZYX-F-249.</title>
        <authorList>
            <person name="Xie H."/>
        </authorList>
    </citation>
    <scope>NUCLEOTIDE SEQUENCE [LARGE SCALE GENOMIC DNA]</scope>
    <source>
        <strain evidence="2 3">ZYX-F-249</strain>
    </source>
</reference>
<sequence length="203" mass="23789">MDEDGFWELIDLCARETGSRKERLAWLKTQLCQLSADEIIDYHMWWELNANRGCTCDMYALSCHLLRRESTDGFEYFVYWLMSLGREAYDQVADCPDRVMELPQVMDLLDLKRRWFAERRRGLPWSDEEYPGFELLAYVALDAYEQVTGAEVDVLYTAVKARGVRSRFPLLAAEFGEQDWDIADDAEIARRLPRLARHLTSRG</sequence>
<dbReference type="RefSeq" id="WP_346225031.1">
    <property type="nucleotide sequence ID" value="NZ_JBDJAW010000004.1"/>
</dbReference>